<comment type="caution">
    <text evidence="2">The sequence shown here is derived from an EMBL/GenBank/DDBJ whole genome shotgun (WGS) entry which is preliminary data.</text>
</comment>
<evidence type="ECO:0000259" key="1">
    <source>
        <dbReference type="Pfam" id="PF17775"/>
    </source>
</evidence>
<dbReference type="Pfam" id="PF17775">
    <property type="entry name" value="YchJ_M-like"/>
    <property type="match status" value="1"/>
</dbReference>
<dbReference type="AlphaFoldDB" id="A0A7W7BTZ0"/>
<dbReference type="RefSeq" id="WP_184218189.1">
    <property type="nucleotide sequence ID" value="NZ_JACHMD010000001.1"/>
</dbReference>
<keyword evidence="3" id="KW-1185">Reference proteome</keyword>
<reference evidence="2 3" key="1">
    <citation type="submission" date="2020-08" db="EMBL/GenBank/DDBJ databases">
        <title>Sequencing the genomes of 1000 actinobacteria strains.</title>
        <authorList>
            <person name="Klenk H.-P."/>
        </authorList>
    </citation>
    <scope>NUCLEOTIDE SEQUENCE [LARGE SCALE GENOMIC DNA]</scope>
    <source>
        <strain evidence="2 3">DSM 24947</strain>
    </source>
</reference>
<dbReference type="Proteomes" id="UP000573729">
    <property type="component" value="Unassembled WGS sequence"/>
</dbReference>
<dbReference type="InterPro" id="IPR032710">
    <property type="entry name" value="NTF2-like_dom_sf"/>
</dbReference>
<organism evidence="2 3">
    <name type="scientific">Microbacterium marinum</name>
    <dbReference type="NCBI Taxonomy" id="421115"/>
    <lineage>
        <taxon>Bacteria</taxon>
        <taxon>Bacillati</taxon>
        <taxon>Actinomycetota</taxon>
        <taxon>Actinomycetes</taxon>
        <taxon>Micrococcales</taxon>
        <taxon>Microbacteriaceae</taxon>
        <taxon>Microbacterium</taxon>
    </lineage>
</organism>
<dbReference type="InterPro" id="IPR048469">
    <property type="entry name" value="YchJ-like_M"/>
</dbReference>
<proteinExistence type="predicted"/>
<sequence>MSFGAAASVPRGRRLNAQAPCPCGGAEFGSCCGPVLAGADARDPEALMRSRYTAFALGDVRHLRDTWSPRTRPDDVGVDTDTDWLGLTVEASSAAGDEGRVSFRARWRDRRTGESGTLSEHSRFQRHSGRWYYVEAV</sequence>
<dbReference type="Gene3D" id="3.10.450.50">
    <property type="match status" value="1"/>
</dbReference>
<dbReference type="SUPFAM" id="SSF54427">
    <property type="entry name" value="NTF2-like"/>
    <property type="match status" value="1"/>
</dbReference>
<gene>
    <name evidence="2" type="ORF">BKA24_002288</name>
</gene>
<accession>A0A7W7BTZ0</accession>
<protein>
    <submittedName>
        <fullName evidence="2">SEC-C motif-containing protein</fullName>
    </submittedName>
</protein>
<feature type="domain" description="YchJ-like middle NTF2-like" evidence="1">
    <location>
        <begin position="43"/>
        <end position="135"/>
    </location>
</feature>
<evidence type="ECO:0000313" key="2">
    <source>
        <dbReference type="EMBL" id="MBB4667579.1"/>
    </source>
</evidence>
<evidence type="ECO:0000313" key="3">
    <source>
        <dbReference type="Proteomes" id="UP000573729"/>
    </source>
</evidence>
<dbReference type="EMBL" id="JACHMD010000001">
    <property type="protein sequence ID" value="MBB4667579.1"/>
    <property type="molecule type" value="Genomic_DNA"/>
</dbReference>
<name>A0A7W7BTZ0_9MICO</name>